<evidence type="ECO:0000256" key="2">
    <source>
        <dbReference type="ARBA" id="ARBA00022617"/>
    </source>
</evidence>
<keyword evidence="5" id="KW-0408">Iron</keyword>
<dbReference type="PANTHER" id="PTHR46458:SF1">
    <property type="entry name" value="GEO09476P1"/>
    <property type="match status" value="1"/>
</dbReference>
<keyword evidence="2 6" id="KW-0349">Heme</keyword>
<evidence type="ECO:0000256" key="4">
    <source>
        <dbReference type="ARBA" id="ARBA00022723"/>
    </source>
</evidence>
<proteinExistence type="inferred from homology"/>
<dbReference type="GO" id="GO:0019825">
    <property type="term" value="F:oxygen binding"/>
    <property type="evidence" value="ECO:0007669"/>
    <property type="project" value="InterPro"/>
</dbReference>
<feature type="region of interest" description="Disordered" evidence="7">
    <location>
        <begin position="42"/>
        <end position="63"/>
    </location>
</feature>
<dbReference type="SUPFAM" id="SSF46458">
    <property type="entry name" value="Globin-like"/>
    <property type="match status" value="1"/>
</dbReference>
<comment type="similarity">
    <text evidence="6">Belongs to the globin family.</text>
</comment>
<reference evidence="9 10" key="1">
    <citation type="submission" date="2018-11" db="EMBL/GenBank/DDBJ databases">
        <authorList>
            <consortium name="Pathogen Informatics"/>
        </authorList>
    </citation>
    <scope>NUCLEOTIDE SEQUENCE [LARGE SCALE GENOMIC DNA]</scope>
</reference>
<dbReference type="InterPro" id="IPR044399">
    <property type="entry name" value="Mb-like_M"/>
</dbReference>
<dbReference type="AlphaFoldDB" id="A0A3P7K1C3"/>
<dbReference type="PANTHER" id="PTHR46458">
    <property type="entry name" value="BLR2807 PROTEIN"/>
    <property type="match status" value="1"/>
</dbReference>
<gene>
    <name evidence="9" type="ORF">TCLT_LOCUS1717</name>
</gene>
<dbReference type="EMBL" id="UYYF01000249">
    <property type="protein sequence ID" value="VDM97304.1"/>
    <property type="molecule type" value="Genomic_DNA"/>
</dbReference>
<feature type="compositionally biased region" description="Polar residues" evidence="7">
    <location>
        <begin position="42"/>
        <end position="53"/>
    </location>
</feature>
<dbReference type="InterPro" id="IPR009050">
    <property type="entry name" value="Globin-like_sf"/>
</dbReference>
<keyword evidence="4" id="KW-0479">Metal-binding</keyword>
<evidence type="ECO:0000259" key="8">
    <source>
        <dbReference type="Pfam" id="PF00042"/>
    </source>
</evidence>
<evidence type="ECO:0000256" key="7">
    <source>
        <dbReference type="SAM" id="MobiDB-lite"/>
    </source>
</evidence>
<dbReference type="Pfam" id="PF00042">
    <property type="entry name" value="Globin"/>
    <property type="match status" value="1"/>
</dbReference>
<dbReference type="GO" id="GO:0020037">
    <property type="term" value="F:heme binding"/>
    <property type="evidence" value="ECO:0007669"/>
    <property type="project" value="InterPro"/>
</dbReference>
<dbReference type="STRING" id="103827.A0A3P7K1C3"/>
<dbReference type="GO" id="GO:0005344">
    <property type="term" value="F:oxygen carrier activity"/>
    <property type="evidence" value="ECO:0007669"/>
    <property type="project" value="UniProtKB-KW"/>
</dbReference>
<sequence length="308" mass="35895">MISFQKYNLNQLPITDNQLKQKDINSSFSTVYRKPALRNQQSLESAIQCSPGPSSERRLKFSKRSKTVTKEYEKQLKFISSNGSLTMRSFDNGEISDVEVNMKPLNDRSRSLSPLKQLKTYSFRSTPSEEGILSDIQQEMIRNSWQTIVTKLESSQSFGYFVFQRVFERNSLLKKAFHVEEYKSFESVPEEHSIFRQMRLFTNVISLAVRNVSELEMQIAPALFSYGQRHYGVARDYFNEETVRLFCSQVVCTVADILETEFEPACMEAWIEMMRFIGTKLLDGFDYVRLSQNKKILLNTNDHVFYVL</sequence>
<dbReference type="GO" id="GO:0046872">
    <property type="term" value="F:metal ion binding"/>
    <property type="evidence" value="ECO:0007669"/>
    <property type="project" value="UniProtKB-KW"/>
</dbReference>
<dbReference type="InterPro" id="IPR000971">
    <property type="entry name" value="Globin"/>
</dbReference>
<keyword evidence="10" id="KW-1185">Reference proteome</keyword>
<accession>A0A3P7K1C3</accession>
<evidence type="ECO:0000256" key="1">
    <source>
        <dbReference type="ARBA" id="ARBA00022448"/>
    </source>
</evidence>
<dbReference type="OrthoDB" id="5797731at2759"/>
<evidence type="ECO:0000256" key="6">
    <source>
        <dbReference type="RuleBase" id="RU000356"/>
    </source>
</evidence>
<dbReference type="CDD" id="cd01040">
    <property type="entry name" value="Mb-like"/>
    <property type="match status" value="1"/>
</dbReference>
<dbReference type="Gene3D" id="1.10.490.10">
    <property type="entry name" value="Globins"/>
    <property type="match status" value="1"/>
</dbReference>
<evidence type="ECO:0000313" key="10">
    <source>
        <dbReference type="Proteomes" id="UP000276776"/>
    </source>
</evidence>
<evidence type="ECO:0000313" key="9">
    <source>
        <dbReference type="EMBL" id="VDM97304.1"/>
    </source>
</evidence>
<evidence type="ECO:0000256" key="5">
    <source>
        <dbReference type="ARBA" id="ARBA00023004"/>
    </source>
</evidence>
<organism evidence="9 10">
    <name type="scientific">Thelazia callipaeda</name>
    <name type="common">Oriental eyeworm</name>
    <name type="synonym">Parasitic nematode</name>
    <dbReference type="NCBI Taxonomy" id="103827"/>
    <lineage>
        <taxon>Eukaryota</taxon>
        <taxon>Metazoa</taxon>
        <taxon>Ecdysozoa</taxon>
        <taxon>Nematoda</taxon>
        <taxon>Chromadorea</taxon>
        <taxon>Rhabditida</taxon>
        <taxon>Spirurina</taxon>
        <taxon>Spiruromorpha</taxon>
        <taxon>Thelazioidea</taxon>
        <taxon>Thelaziidae</taxon>
        <taxon>Thelazia</taxon>
    </lineage>
</organism>
<feature type="domain" description="Globin" evidence="8">
    <location>
        <begin position="162"/>
        <end position="278"/>
    </location>
</feature>
<name>A0A3P7K1C3_THECL</name>
<evidence type="ECO:0000256" key="3">
    <source>
        <dbReference type="ARBA" id="ARBA00022621"/>
    </source>
</evidence>
<keyword evidence="1 6" id="KW-0813">Transport</keyword>
<dbReference type="InterPro" id="IPR050532">
    <property type="entry name" value="Globin-like_OT"/>
</dbReference>
<keyword evidence="3 6" id="KW-0561">Oxygen transport</keyword>
<protein>
    <recommendedName>
        <fullName evidence="8">Globin domain-containing protein</fullName>
    </recommendedName>
</protein>
<dbReference type="InterPro" id="IPR012292">
    <property type="entry name" value="Globin/Proto"/>
</dbReference>
<dbReference type="Proteomes" id="UP000276776">
    <property type="component" value="Unassembled WGS sequence"/>
</dbReference>